<dbReference type="AlphaFoldDB" id="A0AAW4NI85"/>
<evidence type="ECO:0000313" key="1">
    <source>
        <dbReference type="EMBL" id="MBW4864728.1"/>
    </source>
</evidence>
<accession>A0AAW4NI85</accession>
<reference evidence="1" key="1">
    <citation type="submission" date="2021-07" db="EMBL/GenBank/DDBJ databases">
        <title>Genomic diversity and antimicrobial resistance of Prevotella spp. isolated from chronic lung disease airways.</title>
        <authorList>
            <person name="Webb K.A."/>
            <person name="Olagoke O.S."/>
            <person name="Baird T."/>
            <person name="Neill J."/>
            <person name="Pham A."/>
            <person name="Wells T.J."/>
            <person name="Ramsay K.A."/>
            <person name="Bell S.C."/>
            <person name="Sarovich D.S."/>
            <person name="Price E.P."/>
        </authorList>
    </citation>
    <scope>NUCLEOTIDE SEQUENCE</scope>
    <source>
        <strain evidence="1">SCHI0047.S.3</strain>
    </source>
</reference>
<dbReference type="RefSeq" id="WP_219428733.1">
    <property type="nucleotide sequence ID" value="NZ_JAHXRF010000002.1"/>
</dbReference>
<dbReference type="EMBL" id="JAHXRF010000002">
    <property type="protein sequence ID" value="MBW4864728.1"/>
    <property type="molecule type" value="Genomic_DNA"/>
</dbReference>
<name>A0AAW4NI85_9BACT</name>
<sequence>MFHANHTLIQGSPRYRLTTLGYQTYNAYSVEKCVLIYYLWHDSLEYH</sequence>
<evidence type="ECO:0000313" key="2">
    <source>
        <dbReference type="Proteomes" id="UP001196873"/>
    </source>
</evidence>
<dbReference type="Proteomes" id="UP001196873">
    <property type="component" value="Unassembled WGS sequence"/>
</dbReference>
<protein>
    <submittedName>
        <fullName evidence="1">Uncharacterized protein</fullName>
    </submittedName>
</protein>
<proteinExistence type="predicted"/>
<gene>
    <name evidence="1" type="ORF">KZY68_01570</name>
</gene>
<organism evidence="1 2">
    <name type="scientific">Segatella salivae</name>
    <dbReference type="NCBI Taxonomy" id="228604"/>
    <lineage>
        <taxon>Bacteria</taxon>
        <taxon>Pseudomonadati</taxon>
        <taxon>Bacteroidota</taxon>
        <taxon>Bacteroidia</taxon>
        <taxon>Bacteroidales</taxon>
        <taxon>Prevotellaceae</taxon>
        <taxon>Segatella</taxon>
    </lineage>
</organism>
<comment type="caution">
    <text evidence="1">The sequence shown here is derived from an EMBL/GenBank/DDBJ whole genome shotgun (WGS) entry which is preliminary data.</text>
</comment>